<dbReference type="AlphaFoldDB" id="V9Z4S8"/>
<keyword evidence="2" id="KW-0614">Plasmid</keyword>
<feature type="signal peptide" evidence="1">
    <location>
        <begin position="1"/>
        <end position="19"/>
    </location>
</feature>
<evidence type="ECO:0000313" key="2">
    <source>
        <dbReference type="EMBL" id="AHE40475.1"/>
    </source>
</evidence>
<evidence type="ECO:0000256" key="1">
    <source>
        <dbReference type="SAM" id="SignalP"/>
    </source>
</evidence>
<name>V9Z4S8_9ACTN</name>
<geneLocation type="plasmid" evidence="2">
    <name>pFRL6</name>
</geneLocation>
<evidence type="ECO:0008006" key="3">
    <source>
        <dbReference type="Google" id="ProtNLM"/>
    </source>
</evidence>
<gene>
    <name evidence="2" type="ORF">pFRL6_388</name>
</gene>
<proteinExistence type="predicted"/>
<accession>V9Z4S8</accession>
<reference evidence="2" key="1">
    <citation type="submission" date="2013-09" db="EMBL/GenBank/DDBJ databases">
        <title>Complete nucleotide sequence of Streptomyces linear plasmid pFRL6.</title>
        <authorList>
            <person name="Chen Z."/>
            <person name="Fang P."/>
            <person name="Qin Z."/>
        </authorList>
    </citation>
    <scope>NUCLEOTIDE SEQUENCE</scope>
    <source>
        <plasmid evidence="2">pFRL6</plasmid>
    </source>
</reference>
<keyword evidence="1" id="KW-0732">Signal</keyword>
<protein>
    <recommendedName>
        <fullName evidence="3">Secreted protein</fullName>
    </recommendedName>
</protein>
<organism evidence="2">
    <name type="scientific">Streptomyces sp. F12</name>
    <dbReference type="NCBI Taxonomy" id="1436084"/>
    <lineage>
        <taxon>Bacteria</taxon>
        <taxon>Bacillati</taxon>
        <taxon>Actinomycetota</taxon>
        <taxon>Actinomycetes</taxon>
        <taxon>Kitasatosporales</taxon>
        <taxon>Streptomycetaceae</taxon>
        <taxon>Streptomyces</taxon>
    </lineage>
</organism>
<sequence length="129" mass="13912">MAGRLGLAATAAVSAAVVAASPAAAVTYGYGPWYDGLKGAKAYFAKTGDHLKVCDIKSDGEVAQVKVRDETMNAYLYTLKDTYNDGRCHYASAADGGVHNLPEKHWISFTVQTGNYMFDSKKFNIYNDA</sequence>
<dbReference type="EMBL" id="KF602051">
    <property type="protein sequence ID" value="AHE40475.1"/>
    <property type="molecule type" value="Genomic_DNA"/>
</dbReference>
<feature type="chain" id="PRO_5038914998" description="Secreted protein" evidence="1">
    <location>
        <begin position="20"/>
        <end position="129"/>
    </location>
</feature>